<reference evidence="2" key="1">
    <citation type="journal article" date="2020" name="bioRxiv">
        <title>Comparative genomics of Chlamydomonas.</title>
        <authorList>
            <person name="Craig R.J."/>
            <person name="Hasan A.R."/>
            <person name="Ness R.W."/>
            <person name="Keightley P.D."/>
        </authorList>
    </citation>
    <scope>NUCLEOTIDE SEQUENCE</scope>
    <source>
        <strain evidence="2">CCAP 11/70</strain>
    </source>
</reference>
<gene>
    <name evidence="2" type="ORF">HYH03_004291</name>
</gene>
<dbReference type="Proteomes" id="UP000612055">
    <property type="component" value="Unassembled WGS sequence"/>
</dbReference>
<accession>A0A836C3C7</accession>
<feature type="compositionally biased region" description="Low complexity" evidence="1">
    <location>
        <begin position="250"/>
        <end position="264"/>
    </location>
</feature>
<feature type="region of interest" description="Disordered" evidence="1">
    <location>
        <begin position="235"/>
        <end position="271"/>
    </location>
</feature>
<feature type="compositionally biased region" description="Pro residues" evidence="1">
    <location>
        <begin position="240"/>
        <end position="249"/>
    </location>
</feature>
<evidence type="ECO:0000256" key="1">
    <source>
        <dbReference type="SAM" id="MobiDB-lite"/>
    </source>
</evidence>
<comment type="caution">
    <text evidence="2">The sequence shown here is derived from an EMBL/GenBank/DDBJ whole genome shotgun (WGS) entry which is preliminary data.</text>
</comment>
<dbReference type="EMBL" id="JAEHOE010000013">
    <property type="protein sequence ID" value="KAG2497544.1"/>
    <property type="molecule type" value="Genomic_DNA"/>
</dbReference>
<proteinExistence type="predicted"/>
<protein>
    <submittedName>
        <fullName evidence="2">Uncharacterized protein</fullName>
    </submittedName>
</protein>
<evidence type="ECO:0000313" key="2">
    <source>
        <dbReference type="EMBL" id="KAG2497544.1"/>
    </source>
</evidence>
<keyword evidence="3" id="KW-1185">Reference proteome</keyword>
<name>A0A836C3C7_9CHLO</name>
<sequence length="401" mass="41395">MQTDTPRLPPQFIAELIPHLGPRTLARIASLDKESRFLVCQREDVWRGHCLCRWPTAQPAPGTWRQLYGDMAAASTFRAEFEEAQACTHAAMQLAGVAPGLGRGQLAALFERFAQALHSLGQAAAAYRSVRACSAFARLQGQSAWWLTEHPQVLVRFARDAHALLLDLPPRGLPHLGRMWTTQLCWRRSALAFALEAPRPPPPALSADAAAEERLRAEVAALDRTLLALHRAHPAALSSPQPPPGPRPRSPAAACANGDAPEAGAGRGPGPGGASVCFDDLAESWLGGGGGGVGRGGGGSRGGALMRASAGGAGTSGAEAGGPGGFSGGLLGCRRLQAPPQHWWAWLPDAEGEGPRGQEEAGEGGICTPGGGAAVLLGASSEGGAVQEAQALAVQEAQALA</sequence>
<organism evidence="2 3">
    <name type="scientific">Edaphochlamys debaryana</name>
    <dbReference type="NCBI Taxonomy" id="47281"/>
    <lineage>
        <taxon>Eukaryota</taxon>
        <taxon>Viridiplantae</taxon>
        <taxon>Chlorophyta</taxon>
        <taxon>core chlorophytes</taxon>
        <taxon>Chlorophyceae</taxon>
        <taxon>CS clade</taxon>
        <taxon>Chlamydomonadales</taxon>
        <taxon>Chlamydomonadales incertae sedis</taxon>
        <taxon>Edaphochlamys</taxon>
    </lineage>
</organism>
<dbReference type="AlphaFoldDB" id="A0A836C3C7"/>
<evidence type="ECO:0000313" key="3">
    <source>
        <dbReference type="Proteomes" id="UP000612055"/>
    </source>
</evidence>
<dbReference type="OrthoDB" id="537270at2759"/>